<reference evidence="2" key="1">
    <citation type="submission" date="2019-08" db="EMBL/GenBank/DDBJ databases">
        <authorList>
            <person name="Kucharzyk K."/>
            <person name="Murdoch R.W."/>
            <person name="Higgins S."/>
            <person name="Loffler F."/>
        </authorList>
    </citation>
    <scope>NUCLEOTIDE SEQUENCE</scope>
</reference>
<evidence type="ECO:0000313" key="2">
    <source>
        <dbReference type="EMBL" id="MPM93783.1"/>
    </source>
</evidence>
<keyword evidence="1" id="KW-1133">Transmembrane helix</keyword>
<accession>A0A645DYV6</accession>
<feature type="transmembrane region" description="Helical" evidence="1">
    <location>
        <begin position="16"/>
        <end position="37"/>
    </location>
</feature>
<organism evidence="2">
    <name type="scientific">bioreactor metagenome</name>
    <dbReference type="NCBI Taxonomy" id="1076179"/>
    <lineage>
        <taxon>unclassified sequences</taxon>
        <taxon>metagenomes</taxon>
        <taxon>ecological metagenomes</taxon>
    </lineage>
</organism>
<dbReference type="EMBL" id="VSSQ01040511">
    <property type="protein sequence ID" value="MPM93783.1"/>
    <property type="molecule type" value="Genomic_DNA"/>
</dbReference>
<sequence length="91" mass="10152">MLLGAIYGFILAWGPIWWGLIGLVCGAAIGLFIKLIATKKYAKNRKQAEKAAEVVLIIECKEHEMEIVRNVLWDNHALGVSKLDFASRPET</sequence>
<comment type="caution">
    <text evidence="2">The sequence shown here is derived from an EMBL/GenBank/DDBJ whole genome shotgun (WGS) entry which is preliminary data.</text>
</comment>
<name>A0A645DYV6_9ZZZZ</name>
<dbReference type="AlphaFoldDB" id="A0A645DYV6"/>
<proteinExistence type="predicted"/>
<gene>
    <name evidence="2" type="ORF">SDC9_140925</name>
</gene>
<evidence type="ECO:0000256" key="1">
    <source>
        <dbReference type="SAM" id="Phobius"/>
    </source>
</evidence>
<keyword evidence="1" id="KW-0472">Membrane</keyword>
<protein>
    <submittedName>
        <fullName evidence="2">Uncharacterized protein</fullName>
    </submittedName>
</protein>
<keyword evidence="1" id="KW-0812">Transmembrane</keyword>